<name>A0ABU5VW52_9BACT</name>
<keyword evidence="3" id="KW-1185">Reference proteome</keyword>
<dbReference type="SUPFAM" id="SSF55144">
    <property type="entry name" value="LigT-like"/>
    <property type="match status" value="1"/>
</dbReference>
<protein>
    <submittedName>
        <fullName evidence="2">RNA 2',3'-cyclic phosphodiesterase</fullName>
    </submittedName>
</protein>
<dbReference type="PANTHER" id="PTHR35561">
    <property type="entry name" value="RNA 2',3'-CYCLIC PHOSPHODIESTERASE"/>
    <property type="match status" value="1"/>
</dbReference>
<evidence type="ECO:0000256" key="1">
    <source>
        <dbReference type="ARBA" id="ARBA00022801"/>
    </source>
</evidence>
<comment type="caution">
    <text evidence="2">The sequence shown here is derived from an EMBL/GenBank/DDBJ whole genome shotgun (WGS) entry which is preliminary data.</text>
</comment>
<dbReference type="EMBL" id="JAYGJQ010000001">
    <property type="protein sequence ID" value="MEA9356255.1"/>
    <property type="molecule type" value="Genomic_DNA"/>
</dbReference>
<evidence type="ECO:0000313" key="3">
    <source>
        <dbReference type="Proteomes" id="UP001302274"/>
    </source>
</evidence>
<reference evidence="2 3" key="1">
    <citation type="submission" date="2023-11" db="EMBL/GenBank/DDBJ databases">
        <title>A Novel Polar Bacteriovorax (B. antarcticus) Isolated from the Biocrust in Antarctica.</title>
        <authorList>
            <person name="Mun W."/>
            <person name="Choi S.Y."/>
            <person name="Mitchell R.J."/>
        </authorList>
    </citation>
    <scope>NUCLEOTIDE SEQUENCE [LARGE SCALE GENOMIC DNA]</scope>
    <source>
        <strain evidence="2 3">PP10</strain>
    </source>
</reference>
<gene>
    <name evidence="2" type="primary">thpR</name>
    <name evidence="2" type="ORF">SHI21_08580</name>
</gene>
<dbReference type="NCBIfam" id="TIGR02258">
    <property type="entry name" value="2_5_ligase"/>
    <property type="match status" value="1"/>
</dbReference>
<dbReference type="InterPro" id="IPR004175">
    <property type="entry name" value="RNA_CPDase"/>
</dbReference>
<sequence>MRLFLGIELPENIKQEIYNFLLPLHKNEKQWERAHDYHQTLLFIGDSTEEQLELIKERMSLIKFLPFELETSEFKFLRRRLLYLDLVPSPELIMLHKQVHELFPEWIRPDEKGFLVHITVKRWQRHEYDELVNGFKGRALPSMKFNVSSLALFKSERDFNSNKYHVIHRTQ</sequence>
<dbReference type="PANTHER" id="PTHR35561:SF1">
    <property type="entry name" value="RNA 2',3'-CYCLIC PHOSPHODIESTERASE"/>
    <property type="match status" value="1"/>
</dbReference>
<dbReference type="InterPro" id="IPR009097">
    <property type="entry name" value="Cyclic_Pdiesterase"/>
</dbReference>
<keyword evidence="1" id="KW-0378">Hydrolase</keyword>
<accession>A0ABU5VW52</accession>
<dbReference type="Proteomes" id="UP001302274">
    <property type="component" value="Unassembled WGS sequence"/>
</dbReference>
<dbReference type="Gene3D" id="3.90.1140.10">
    <property type="entry name" value="Cyclic phosphodiesterase"/>
    <property type="match status" value="1"/>
</dbReference>
<organism evidence="2 3">
    <name type="scientific">Bacteriovorax antarcticus</name>
    <dbReference type="NCBI Taxonomy" id="3088717"/>
    <lineage>
        <taxon>Bacteria</taxon>
        <taxon>Pseudomonadati</taxon>
        <taxon>Bdellovibrionota</taxon>
        <taxon>Bacteriovoracia</taxon>
        <taxon>Bacteriovoracales</taxon>
        <taxon>Bacteriovoracaceae</taxon>
        <taxon>Bacteriovorax</taxon>
    </lineage>
</organism>
<proteinExistence type="predicted"/>
<evidence type="ECO:0000313" key="2">
    <source>
        <dbReference type="EMBL" id="MEA9356255.1"/>
    </source>
</evidence>
<dbReference type="RefSeq" id="WP_323575941.1">
    <property type="nucleotide sequence ID" value="NZ_JAYGJQ010000001.1"/>
</dbReference>
<dbReference type="Pfam" id="PF13563">
    <property type="entry name" value="2_5_RNA_ligase2"/>
    <property type="match status" value="1"/>
</dbReference>